<keyword evidence="4" id="KW-0520">NAD</keyword>
<keyword evidence="2" id="KW-0479">Metal-binding</keyword>
<evidence type="ECO:0000256" key="2">
    <source>
        <dbReference type="ARBA" id="ARBA00022723"/>
    </source>
</evidence>
<gene>
    <name evidence="8" type="ORF">A306_00009048</name>
</gene>
<keyword evidence="9" id="KW-1185">Reference proteome</keyword>
<dbReference type="InterPro" id="IPR030960">
    <property type="entry name" value="DHQS/DOIS_N"/>
</dbReference>
<dbReference type="GO" id="GO:0003856">
    <property type="term" value="F:3-dehydroquinate synthase activity"/>
    <property type="evidence" value="ECO:0007669"/>
    <property type="project" value="TreeGrafter"/>
</dbReference>
<comment type="cofactor">
    <cofactor evidence="1">
        <name>NAD(+)</name>
        <dbReference type="ChEBI" id="CHEBI:57540"/>
    </cofactor>
</comment>
<evidence type="ECO:0000256" key="4">
    <source>
        <dbReference type="ARBA" id="ARBA00023027"/>
    </source>
</evidence>
<feature type="domain" description="3-dehydroquinate synthase C-terminal" evidence="7">
    <location>
        <begin position="306"/>
        <end position="447"/>
    </location>
</feature>
<dbReference type="Pfam" id="PF24621">
    <property type="entry name" value="DHQS_C"/>
    <property type="match status" value="1"/>
</dbReference>
<dbReference type="GO" id="GO:0046872">
    <property type="term" value="F:metal ion binding"/>
    <property type="evidence" value="ECO:0007669"/>
    <property type="project" value="UniProtKB-KW"/>
</dbReference>
<dbReference type="KEGG" id="clv:102091344"/>
<dbReference type="Gene3D" id="3.40.50.1970">
    <property type="match status" value="1"/>
</dbReference>
<dbReference type="InterPro" id="IPR050071">
    <property type="entry name" value="Dehydroquinate_synthase"/>
</dbReference>
<dbReference type="STRING" id="8932.A0A2I0M9S0"/>
<dbReference type="SUPFAM" id="SSF56796">
    <property type="entry name" value="Dehydroquinate synthase-like"/>
    <property type="match status" value="1"/>
</dbReference>
<name>A0A2I0M9S0_COLLI</name>
<evidence type="ECO:0000313" key="8">
    <source>
        <dbReference type="EMBL" id="PKK26427.1"/>
    </source>
</evidence>
<keyword evidence="5" id="KW-0456">Lyase</keyword>
<dbReference type="InterPro" id="IPR056179">
    <property type="entry name" value="DHQS_C"/>
</dbReference>
<dbReference type="InParanoid" id="A0A2I0M9S0"/>
<dbReference type="AlphaFoldDB" id="A0A2I0M9S0"/>
<evidence type="ECO:0000256" key="5">
    <source>
        <dbReference type="ARBA" id="ARBA00023239"/>
    </source>
</evidence>
<dbReference type="Proteomes" id="UP000053872">
    <property type="component" value="Unassembled WGS sequence"/>
</dbReference>
<evidence type="ECO:0000259" key="7">
    <source>
        <dbReference type="Pfam" id="PF24621"/>
    </source>
</evidence>
<dbReference type="PANTHER" id="PTHR43622:SF3">
    <property type="entry name" value="2-EPI-5-EPI-VALIOLONE SYNTHASE"/>
    <property type="match status" value="1"/>
</dbReference>
<keyword evidence="3" id="KW-0547">Nucleotide-binding</keyword>
<organism evidence="8 9">
    <name type="scientific">Columba livia</name>
    <name type="common">Rock dove</name>
    <dbReference type="NCBI Taxonomy" id="8932"/>
    <lineage>
        <taxon>Eukaryota</taxon>
        <taxon>Metazoa</taxon>
        <taxon>Chordata</taxon>
        <taxon>Craniata</taxon>
        <taxon>Vertebrata</taxon>
        <taxon>Euteleostomi</taxon>
        <taxon>Archelosauria</taxon>
        <taxon>Archosauria</taxon>
        <taxon>Dinosauria</taxon>
        <taxon>Saurischia</taxon>
        <taxon>Theropoda</taxon>
        <taxon>Coelurosauria</taxon>
        <taxon>Aves</taxon>
        <taxon>Neognathae</taxon>
        <taxon>Neoaves</taxon>
        <taxon>Columbimorphae</taxon>
        <taxon>Columbiformes</taxon>
        <taxon>Columbidae</taxon>
        <taxon>Columba</taxon>
    </lineage>
</organism>
<accession>A0A2I0M9S0</accession>
<sequence length="507" mass="57158">MPVSDETFALVAPATMPQKPCQTDFQLVRVKNTWFRIKKGEALSDCKDEITLSEAKIQVRGIFTSTGHGQQLYVSVAKAELQEIEQDFSRPKGNLLDFSQFGESVSEGGISWTIEAPIYFCYKVVETYNILDPSNTTLLWGHITDPQQLELATSGKRKLRRFIVIDEVVDELYGSKVREYFEENNVQHKILALPTTEETKSMDLVLNILQEVQSFSIDRRTEPIIAIGGGVCLDIVGLAASLYRRRTPYIRIPTTLLSYVDASVGAKNGVNFLQCKNKLGGYTPPVASFLDRSFIQSIPRRHISNGLGEILKMALMKHKGLFDLLKSHGKYLLDTKFQSYSGSADHGDAALQTTRIAIETMLEELAPNLWEDDLDRLVDFGHLISPELEMRVLPSLMHGEAVNIDMAFMTYVAYARGLITAEEKEQIIQCMRGLELPVWHRGCSWALIKRALMERLKHSGGQTRMPLPTGLGVAEIFNDTNEETLERAYKLWVRDCRTVLEEEPAAF</sequence>
<evidence type="ECO:0000256" key="1">
    <source>
        <dbReference type="ARBA" id="ARBA00001911"/>
    </source>
</evidence>
<dbReference type="PANTHER" id="PTHR43622">
    <property type="entry name" value="3-DEHYDROQUINATE SYNTHASE"/>
    <property type="match status" value="1"/>
</dbReference>
<dbReference type="CDD" id="cd08199">
    <property type="entry name" value="EEVS"/>
    <property type="match status" value="1"/>
</dbReference>
<dbReference type="GO" id="GO:0017000">
    <property type="term" value="P:antibiotic biosynthetic process"/>
    <property type="evidence" value="ECO:0007669"/>
    <property type="project" value="InterPro"/>
</dbReference>
<dbReference type="GO" id="GO:0000166">
    <property type="term" value="F:nucleotide binding"/>
    <property type="evidence" value="ECO:0007669"/>
    <property type="project" value="UniProtKB-KW"/>
</dbReference>
<evidence type="ECO:0000259" key="6">
    <source>
        <dbReference type="Pfam" id="PF01761"/>
    </source>
</evidence>
<feature type="domain" description="3-dehydroquinate synthase N-terminal" evidence="6">
    <location>
        <begin position="192"/>
        <end position="304"/>
    </location>
</feature>
<proteinExistence type="predicted"/>
<dbReference type="OrthoDB" id="197068at2759"/>
<evidence type="ECO:0000256" key="3">
    <source>
        <dbReference type="ARBA" id="ARBA00022741"/>
    </source>
</evidence>
<dbReference type="InterPro" id="IPR035872">
    <property type="entry name" value="EEVS-like"/>
</dbReference>
<reference evidence="8 9" key="1">
    <citation type="journal article" date="2013" name="Science">
        <title>Genomic diversity and evolution of the head crest in the rock pigeon.</title>
        <authorList>
            <person name="Shapiro M.D."/>
            <person name="Kronenberg Z."/>
            <person name="Li C."/>
            <person name="Domyan E.T."/>
            <person name="Pan H."/>
            <person name="Campbell M."/>
            <person name="Tan H."/>
            <person name="Huff C.D."/>
            <person name="Hu H."/>
            <person name="Vickrey A.I."/>
            <person name="Nielsen S.C."/>
            <person name="Stringham S.A."/>
            <person name="Hu H."/>
            <person name="Willerslev E."/>
            <person name="Gilbert M.T."/>
            <person name="Yandell M."/>
            <person name="Zhang G."/>
            <person name="Wang J."/>
        </authorList>
    </citation>
    <scope>NUCLEOTIDE SEQUENCE [LARGE SCALE GENOMIC DNA]</scope>
    <source>
        <tissue evidence="8">Blood</tissue>
    </source>
</reference>
<dbReference type="Gene3D" id="1.20.1090.10">
    <property type="entry name" value="Dehydroquinate synthase-like - alpha domain"/>
    <property type="match status" value="1"/>
</dbReference>
<evidence type="ECO:0000313" key="9">
    <source>
        <dbReference type="Proteomes" id="UP000053872"/>
    </source>
</evidence>
<dbReference type="EMBL" id="AKCR02000026">
    <property type="protein sequence ID" value="PKK26427.1"/>
    <property type="molecule type" value="Genomic_DNA"/>
</dbReference>
<comment type="caution">
    <text evidence="8">The sequence shown here is derived from an EMBL/GenBank/DDBJ whole genome shotgun (WGS) entry which is preliminary data.</text>
</comment>
<dbReference type="Pfam" id="PF01761">
    <property type="entry name" value="DHQ_synthase"/>
    <property type="match status" value="1"/>
</dbReference>
<protein>
    <submittedName>
        <fullName evidence="8">2-epi-5-epi-valiolone synthase</fullName>
    </submittedName>
</protein>